<evidence type="ECO:0000313" key="2">
    <source>
        <dbReference type="EMBL" id="KIW89923.1"/>
    </source>
</evidence>
<accession>A0A0D2H9J0</accession>
<protein>
    <recommendedName>
        <fullName evidence="1">DUF7580 domain-containing protein</fullName>
    </recommendedName>
</protein>
<name>A0A0D2H9J0_CLAB1</name>
<dbReference type="PANTHER" id="PTHR37542:SF3">
    <property type="entry name" value="PRION-INHIBITION AND PROPAGATION HELO DOMAIN-CONTAINING PROTEIN"/>
    <property type="match status" value="1"/>
</dbReference>
<dbReference type="SUPFAM" id="SSF56112">
    <property type="entry name" value="Protein kinase-like (PK-like)"/>
    <property type="match status" value="1"/>
</dbReference>
<keyword evidence="3" id="KW-1185">Reference proteome</keyword>
<dbReference type="Gene3D" id="1.10.510.10">
    <property type="entry name" value="Transferase(Phosphotransferase) domain 1"/>
    <property type="match status" value="1"/>
</dbReference>
<dbReference type="OrthoDB" id="1658288at2759"/>
<organism evidence="2 3">
    <name type="scientific">Cladophialophora bantiana (strain ATCC 10958 / CBS 173.52 / CDC B-1940 / NIH 8579)</name>
    <name type="common">Xylohypha bantiana</name>
    <dbReference type="NCBI Taxonomy" id="1442370"/>
    <lineage>
        <taxon>Eukaryota</taxon>
        <taxon>Fungi</taxon>
        <taxon>Dikarya</taxon>
        <taxon>Ascomycota</taxon>
        <taxon>Pezizomycotina</taxon>
        <taxon>Eurotiomycetes</taxon>
        <taxon>Chaetothyriomycetidae</taxon>
        <taxon>Chaetothyriales</taxon>
        <taxon>Herpotrichiellaceae</taxon>
        <taxon>Cladophialophora</taxon>
    </lineage>
</organism>
<evidence type="ECO:0000313" key="3">
    <source>
        <dbReference type="Proteomes" id="UP000053789"/>
    </source>
</evidence>
<feature type="domain" description="DUF7580" evidence="1">
    <location>
        <begin position="700"/>
        <end position="881"/>
    </location>
</feature>
<gene>
    <name evidence="2" type="ORF">Z519_09353</name>
</gene>
<dbReference type="GeneID" id="27702281"/>
<dbReference type="PANTHER" id="PTHR37542">
    <property type="entry name" value="HELO DOMAIN-CONTAINING PROTEIN-RELATED"/>
    <property type="match status" value="1"/>
</dbReference>
<reference evidence="2" key="1">
    <citation type="submission" date="2015-01" db="EMBL/GenBank/DDBJ databases">
        <title>The Genome Sequence of Cladophialophora bantiana CBS 173.52.</title>
        <authorList>
            <consortium name="The Broad Institute Genomics Platform"/>
            <person name="Cuomo C."/>
            <person name="de Hoog S."/>
            <person name="Gorbushina A."/>
            <person name="Stielow B."/>
            <person name="Teixiera M."/>
            <person name="Abouelleil A."/>
            <person name="Chapman S.B."/>
            <person name="Priest M."/>
            <person name="Young S.K."/>
            <person name="Wortman J."/>
            <person name="Nusbaum C."/>
            <person name="Birren B."/>
        </authorList>
    </citation>
    <scope>NUCLEOTIDE SEQUENCE [LARGE SCALE GENOMIC DNA]</scope>
    <source>
        <strain evidence="2">CBS 173.52</strain>
    </source>
</reference>
<proteinExistence type="predicted"/>
<sequence>MSSSVREFFTIRLSSVPPNLDQNGLFSLFSKEDAALILHVSLALDPLANWTSKIATVTFSSSPSFADEKQKRISTFGWDKDLYSLTPLNHVEAQDLRADIVAITGLAGRAFDSWANDQGSMWLRDYLPRELPGVRIFIYGYPSKLYQSQSRASLWDYTEGFMRTMARLTDTSEGRTPLILIGHSLGGIVIKQAIVESMSFTNAMPSFYRSVCGIVFFGAPHRGLNNPALVKIIGDRPPADLVRDLCPGSSLLVSLNQSFPHLCQDFHIVTCFETHATNTPELVDPNDPESRWARTGPPAFVVPRESACLDWSNERRIPVHADHSRIAKLTDSPGSEYWLIRNEIKLLVDGAQDVMATRIETSLATQDVLDLLFAFQYEFAWLRAWGSLATQNERLEERQLGTFQKFESAVPLVPYGHLAYHRLAEISLLAENLGVILERYRVTSDPLGNNGQGPSADISPNPNSLSRLPGLNIVSSTTQSEEMSPPKLGQDTFYRISGWSVSDRAQLGFLLQRLQLAKREVAKIKPYSQSPDLIASSNLINQFSLDSPELSRLDHMQTTQQYSSMSKRASLKRQYSNENDITTDIERLLHPPESIDSERGSSDTERRYFTRFLDKKMQEEKKEAWVLVESRSYDQANTIQKQREAQDQAFKLALDLSIENKPGSLRALHCVGIVQHLELKRFSFLFEIPRQTDVSKKPLSLHSYLSDASPWGGPAVLPTLSQRIKLAQILAVSLWELHSAGWLHKSFHSGNILFFCKRFTDTFSVTEPHIGGFEVSRPDADGQLSLDMQGGEFDIYKHPELRDESNDLQGRPPFERRHDVYSLGLMLLEIGLWQPLRSFYPKSSTPLKTAQRLLQRAQKNLPHQVGEFYLEAVLSCLNCQEPQLLTGDQKGREAKTGVDTTAATAAATGDDERGGVSLRVFVEKVIYNLEKCHCSG</sequence>
<dbReference type="InterPro" id="IPR029058">
    <property type="entry name" value="AB_hydrolase_fold"/>
</dbReference>
<dbReference type="InterPro" id="IPR056002">
    <property type="entry name" value="DUF7580"/>
</dbReference>
<dbReference type="AlphaFoldDB" id="A0A0D2H9J0"/>
<dbReference type="RefSeq" id="XP_016616592.1">
    <property type="nucleotide sequence ID" value="XM_016767076.1"/>
</dbReference>
<dbReference type="InterPro" id="IPR011009">
    <property type="entry name" value="Kinase-like_dom_sf"/>
</dbReference>
<dbReference type="HOGENOM" id="CLU_354507_0_0_1"/>
<dbReference type="Pfam" id="PF24476">
    <property type="entry name" value="DUF7580"/>
    <property type="match status" value="1"/>
</dbReference>
<evidence type="ECO:0000259" key="1">
    <source>
        <dbReference type="Pfam" id="PF24476"/>
    </source>
</evidence>
<dbReference type="Gene3D" id="3.40.50.1820">
    <property type="entry name" value="alpha/beta hydrolase"/>
    <property type="match status" value="1"/>
</dbReference>
<dbReference type="EMBL" id="KN846994">
    <property type="protein sequence ID" value="KIW89923.1"/>
    <property type="molecule type" value="Genomic_DNA"/>
</dbReference>
<dbReference type="SUPFAM" id="SSF53474">
    <property type="entry name" value="alpha/beta-Hydrolases"/>
    <property type="match status" value="1"/>
</dbReference>
<dbReference type="Proteomes" id="UP000053789">
    <property type="component" value="Unassembled WGS sequence"/>
</dbReference>